<accession>A0A1H4Q3S3</accession>
<dbReference type="Proteomes" id="UP000199064">
    <property type="component" value="Unassembled WGS sequence"/>
</dbReference>
<dbReference type="GO" id="GO:0003700">
    <property type="term" value="F:DNA-binding transcription factor activity"/>
    <property type="evidence" value="ECO:0007669"/>
    <property type="project" value="InterPro"/>
</dbReference>
<evidence type="ECO:0000256" key="2">
    <source>
        <dbReference type="ARBA" id="ARBA00023125"/>
    </source>
</evidence>
<dbReference type="Gene3D" id="1.20.120.530">
    <property type="entry name" value="GntR ligand-binding domain-like"/>
    <property type="match status" value="1"/>
</dbReference>
<dbReference type="AlphaFoldDB" id="A0A1H4Q3S3"/>
<dbReference type="SMART" id="SM00345">
    <property type="entry name" value="HTH_GNTR"/>
    <property type="match status" value="1"/>
</dbReference>
<dbReference type="CDD" id="cd07377">
    <property type="entry name" value="WHTH_GntR"/>
    <property type="match status" value="1"/>
</dbReference>
<evidence type="ECO:0000256" key="1">
    <source>
        <dbReference type="ARBA" id="ARBA00023015"/>
    </source>
</evidence>
<dbReference type="Pfam" id="PF00392">
    <property type="entry name" value="GntR"/>
    <property type="match status" value="1"/>
</dbReference>
<proteinExistence type="predicted"/>
<dbReference type="InterPro" id="IPR036388">
    <property type="entry name" value="WH-like_DNA-bd_sf"/>
</dbReference>
<keyword evidence="2 5" id="KW-0238">DNA-binding</keyword>
<dbReference type="SMART" id="SM00895">
    <property type="entry name" value="FCD"/>
    <property type="match status" value="1"/>
</dbReference>
<gene>
    <name evidence="5" type="ORF">SAMN05216452_3921</name>
</gene>
<name>A0A1H4Q3S3_9HYPH</name>
<dbReference type="PANTHER" id="PTHR43537">
    <property type="entry name" value="TRANSCRIPTIONAL REGULATOR, GNTR FAMILY"/>
    <property type="match status" value="1"/>
</dbReference>
<dbReference type="SUPFAM" id="SSF48008">
    <property type="entry name" value="GntR ligand-binding domain-like"/>
    <property type="match status" value="1"/>
</dbReference>
<dbReference type="PRINTS" id="PR00035">
    <property type="entry name" value="HTHGNTR"/>
</dbReference>
<evidence type="ECO:0000256" key="3">
    <source>
        <dbReference type="ARBA" id="ARBA00023163"/>
    </source>
</evidence>
<dbReference type="RefSeq" id="WP_007009172.1">
    <property type="nucleotide sequence ID" value="NZ_FNSL01000002.1"/>
</dbReference>
<evidence type="ECO:0000313" key="6">
    <source>
        <dbReference type="Proteomes" id="UP000199064"/>
    </source>
</evidence>
<organism evidence="5 6">
    <name type="scientific">Nitratireductor aquibiodomus</name>
    <dbReference type="NCBI Taxonomy" id="204799"/>
    <lineage>
        <taxon>Bacteria</taxon>
        <taxon>Pseudomonadati</taxon>
        <taxon>Pseudomonadota</taxon>
        <taxon>Alphaproteobacteria</taxon>
        <taxon>Hyphomicrobiales</taxon>
        <taxon>Phyllobacteriaceae</taxon>
        <taxon>Nitratireductor</taxon>
    </lineage>
</organism>
<dbReference type="EMBL" id="FNSL01000002">
    <property type="protein sequence ID" value="SEC14326.1"/>
    <property type="molecule type" value="Genomic_DNA"/>
</dbReference>
<keyword evidence="6" id="KW-1185">Reference proteome</keyword>
<feature type="domain" description="HTH gntR-type" evidence="4">
    <location>
        <begin position="17"/>
        <end position="84"/>
    </location>
</feature>
<dbReference type="SUPFAM" id="SSF46785">
    <property type="entry name" value="Winged helix' DNA-binding domain"/>
    <property type="match status" value="1"/>
</dbReference>
<dbReference type="PROSITE" id="PS50949">
    <property type="entry name" value="HTH_GNTR"/>
    <property type="match status" value="1"/>
</dbReference>
<keyword evidence="1" id="KW-0805">Transcription regulation</keyword>
<evidence type="ECO:0000259" key="4">
    <source>
        <dbReference type="PROSITE" id="PS50949"/>
    </source>
</evidence>
<dbReference type="InterPro" id="IPR008920">
    <property type="entry name" value="TF_FadR/GntR_C"/>
</dbReference>
<protein>
    <submittedName>
        <fullName evidence="5">DNA-binding transcriptional regulator, GntR family</fullName>
    </submittedName>
</protein>
<sequence length="224" mass="25405">MELSSPFPLETVAIEKQTLHDQVANRIRDLIIEGHLAPGTRIDETTLVEQLGVSRTPFREALRTLAAEGLVIIRPSKGSVVRKLTAQDVFSMLELLSHLEKLAGQLVCERASDADIEGLLELHEDMLKRYREGDRLPYYKLNQEFHSRVSELAGNESLREVQANIQARLKRIRFLGNSKPDYWASAVAEHEQMAAALRKRDGDALGRVMAQHLMNTWDRVKDNL</sequence>
<dbReference type="GO" id="GO:0003677">
    <property type="term" value="F:DNA binding"/>
    <property type="evidence" value="ECO:0007669"/>
    <property type="project" value="UniProtKB-KW"/>
</dbReference>
<reference evidence="6" key="1">
    <citation type="submission" date="2016-10" db="EMBL/GenBank/DDBJ databases">
        <authorList>
            <person name="Varghese N."/>
            <person name="Submissions S."/>
        </authorList>
    </citation>
    <scope>NUCLEOTIDE SEQUENCE [LARGE SCALE GENOMIC DNA]</scope>
    <source>
        <strain evidence="6">ES.061</strain>
    </source>
</reference>
<dbReference type="InterPro" id="IPR036390">
    <property type="entry name" value="WH_DNA-bd_sf"/>
</dbReference>
<keyword evidence="3" id="KW-0804">Transcription</keyword>
<evidence type="ECO:0000313" key="5">
    <source>
        <dbReference type="EMBL" id="SEC14326.1"/>
    </source>
</evidence>
<dbReference type="PANTHER" id="PTHR43537:SF50">
    <property type="entry name" value="TRANSCRIPTIONAL REGULATORY PROTEIN"/>
    <property type="match status" value="1"/>
</dbReference>
<dbReference type="Pfam" id="PF07729">
    <property type="entry name" value="FCD"/>
    <property type="match status" value="1"/>
</dbReference>
<dbReference type="InterPro" id="IPR011711">
    <property type="entry name" value="GntR_C"/>
</dbReference>
<dbReference type="InterPro" id="IPR000524">
    <property type="entry name" value="Tscrpt_reg_HTH_GntR"/>
</dbReference>
<dbReference type="Gene3D" id="1.10.10.10">
    <property type="entry name" value="Winged helix-like DNA-binding domain superfamily/Winged helix DNA-binding domain"/>
    <property type="match status" value="1"/>
</dbReference>